<dbReference type="EMBL" id="JXXK01000013">
    <property type="protein sequence ID" value="KJF39777.1"/>
    <property type="molecule type" value="Genomic_DNA"/>
</dbReference>
<evidence type="ECO:0000313" key="6">
    <source>
        <dbReference type="EMBL" id="MST93341.1"/>
    </source>
</evidence>
<dbReference type="InterPro" id="IPR008218">
    <property type="entry name" value="ATPase_V1-cplx_f_g_su"/>
</dbReference>
<evidence type="ECO:0000313" key="8">
    <source>
        <dbReference type="EMBL" id="MTS51324.1"/>
    </source>
</evidence>
<evidence type="ECO:0000313" key="13">
    <source>
        <dbReference type="Proteomes" id="UP000472755"/>
    </source>
</evidence>
<dbReference type="SUPFAM" id="SSF159468">
    <property type="entry name" value="AtpF-like"/>
    <property type="match status" value="1"/>
</dbReference>
<dbReference type="Proteomes" id="UP000472755">
    <property type="component" value="Unassembled WGS sequence"/>
</dbReference>
<evidence type="ECO:0000313" key="10">
    <source>
        <dbReference type="Proteomes" id="UP000053433"/>
    </source>
</evidence>
<keyword evidence="3" id="KW-0406">Ion transport</keyword>
<dbReference type="Gene3D" id="3.40.50.10580">
    <property type="entry name" value="ATPase, V1 complex, subunit F"/>
    <property type="match status" value="1"/>
</dbReference>
<reference evidence="5 10" key="2">
    <citation type="submission" date="2015-10" db="EMBL/GenBank/DDBJ databases">
        <title>A novel member of the family Ruminococcaceae isolated from human faeces.</title>
        <authorList>
            <person name="Shkoporov A.N."/>
            <person name="Chaplin A.V."/>
            <person name="Motuzova O.V."/>
            <person name="Kafarskaia L.I."/>
            <person name="Efimov B.A."/>
        </authorList>
    </citation>
    <scope>NUCLEOTIDE SEQUENCE [LARGE SCALE GENOMIC DNA]</scope>
    <source>
        <strain evidence="5 10">668</strain>
    </source>
</reference>
<name>A0A0D8IYP0_9FIRM</name>
<dbReference type="GeneID" id="42856977"/>
<dbReference type="EMBL" id="WMZU01000009">
    <property type="protein sequence ID" value="MTS27145.1"/>
    <property type="molecule type" value="Genomic_DNA"/>
</dbReference>
<dbReference type="Proteomes" id="UP000431913">
    <property type="component" value="Unassembled WGS sequence"/>
</dbReference>
<reference evidence="12 13" key="3">
    <citation type="journal article" date="2019" name="Nat. Med.">
        <title>A library of human gut bacterial isolates paired with longitudinal multiomics data enables mechanistic microbiome research.</title>
        <authorList>
            <person name="Poyet M."/>
            <person name="Groussin M."/>
            <person name="Gibbons S.M."/>
            <person name="Avila-Pacheco J."/>
            <person name="Jiang X."/>
            <person name="Kearney S.M."/>
            <person name="Perrotta A.R."/>
            <person name="Berdy B."/>
            <person name="Zhao S."/>
            <person name="Lieberman T.D."/>
            <person name="Swanson P.K."/>
            <person name="Smith M."/>
            <person name="Roesemann S."/>
            <person name="Alexander J.E."/>
            <person name="Rich S.A."/>
            <person name="Livny J."/>
            <person name="Vlamakis H."/>
            <person name="Clish C."/>
            <person name="Bullock K."/>
            <person name="Deik A."/>
            <person name="Scott J."/>
            <person name="Pierce K.A."/>
            <person name="Xavier R.J."/>
            <person name="Alm E.J."/>
        </authorList>
    </citation>
    <scope>NUCLEOTIDE SEQUENCE [LARGE SCALE GENOMIC DNA]</scope>
    <source>
        <strain evidence="7 13">BIOML-A4</strain>
        <strain evidence="8 12">BIOML-A7</strain>
    </source>
</reference>
<dbReference type="AlphaFoldDB" id="A0A0D8IYP0"/>
<organism evidence="4 9">
    <name type="scientific">Ruthenibacterium lactatiformans</name>
    <dbReference type="NCBI Taxonomy" id="1550024"/>
    <lineage>
        <taxon>Bacteria</taxon>
        <taxon>Bacillati</taxon>
        <taxon>Bacillota</taxon>
        <taxon>Clostridia</taxon>
        <taxon>Eubacteriales</taxon>
        <taxon>Oscillospiraceae</taxon>
        <taxon>Ruthenibacterium</taxon>
    </lineage>
</organism>
<evidence type="ECO:0000313" key="11">
    <source>
        <dbReference type="Proteomes" id="UP000431913"/>
    </source>
</evidence>
<gene>
    <name evidence="5" type="ORF">ASJ35_04275</name>
    <name evidence="6" type="ORF">FYJ76_15615</name>
    <name evidence="8" type="ORF">GMD52_07200</name>
    <name evidence="7" type="ORF">GMD59_07560</name>
    <name evidence="4" type="ORF">TQ39_10330</name>
</gene>
<dbReference type="EMBL" id="WMZR01000007">
    <property type="protein sequence ID" value="MTS51324.1"/>
    <property type="molecule type" value="Genomic_DNA"/>
</dbReference>
<dbReference type="EMBL" id="VUNJ01000024">
    <property type="protein sequence ID" value="MST93341.1"/>
    <property type="molecule type" value="Genomic_DNA"/>
</dbReference>
<evidence type="ECO:0000256" key="1">
    <source>
        <dbReference type="ARBA" id="ARBA00010148"/>
    </source>
</evidence>
<dbReference type="Pfam" id="PF01990">
    <property type="entry name" value="ATP-synt_F"/>
    <property type="match status" value="1"/>
</dbReference>
<dbReference type="Proteomes" id="UP000053433">
    <property type="component" value="Unassembled WGS sequence"/>
</dbReference>
<dbReference type="EMBL" id="LMUA01000004">
    <property type="protein sequence ID" value="KUE77121.1"/>
    <property type="molecule type" value="Genomic_DNA"/>
</dbReference>
<proteinExistence type="inferred from homology"/>
<evidence type="ECO:0000256" key="2">
    <source>
        <dbReference type="ARBA" id="ARBA00022448"/>
    </source>
</evidence>
<dbReference type="Proteomes" id="UP000449193">
    <property type="component" value="Unassembled WGS sequence"/>
</dbReference>
<evidence type="ECO:0000313" key="4">
    <source>
        <dbReference type="EMBL" id="KJF39777.1"/>
    </source>
</evidence>
<accession>A0A0W7TTH2</accession>
<sequence>MKYFLISDNVDTLAGMRLVGVRGVVVHEEDEVRAALDKACADPDIGLVLITDKLVAKCSAVVFEYKLTRKRPLIVEMPDRHSDSNPGDSIKRYISEVVGVKI</sequence>
<evidence type="ECO:0000313" key="7">
    <source>
        <dbReference type="EMBL" id="MTS27145.1"/>
    </source>
</evidence>
<reference evidence="6 11" key="4">
    <citation type="submission" date="2019-08" db="EMBL/GenBank/DDBJ databases">
        <title>In-depth cultivation of the pig gut microbiome towards novel bacterial diversity and tailored functional studies.</title>
        <authorList>
            <person name="Wylensek D."/>
            <person name="Hitch T.C.A."/>
            <person name="Clavel T."/>
        </authorList>
    </citation>
    <scope>NUCLEOTIDE SEQUENCE [LARGE SCALE GENOMIC DNA]</scope>
    <source>
        <strain evidence="6 11">WCA3-601-WT-6J</strain>
    </source>
</reference>
<evidence type="ECO:0000256" key="3">
    <source>
        <dbReference type="ARBA" id="ARBA00023065"/>
    </source>
</evidence>
<evidence type="ECO:0000313" key="12">
    <source>
        <dbReference type="Proteomes" id="UP000449193"/>
    </source>
</evidence>
<accession>A0A0D8IYP0</accession>
<keyword evidence="2" id="KW-0813">Transport</keyword>
<dbReference type="GO" id="GO:0046961">
    <property type="term" value="F:proton-transporting ATPase activity, rotational mechanism"/>
    <property type="evidence" value="ECO:0007669"/>
    <property type="project" value="InterPro"/>
</dbReference>
<evidence type="ECO:0000313" key="9">
    <source>
        <dbReference type="Proteomes" id="UP000032483"/>
    </source>
</evidence>
<dbReference type="Proteomes" id="UP000032483">
    <property type="component" value="Unassembled WGS sequence"/>
</dbReference>
<dbReference type="RefSeq" id="WP_009324543.1">
    <property type="nucleotide sequence ID" value="NZ_CAQJQL010000013.1"/>
</dbReference>
<comment type="similarity">
    <text evidence="1">Belongs to the V-ATPase F subunit family.</text>
</comment>
<keyword evidence="9" id="KW-1185">Reference proteome</keyword>
<reference evidence="4" key="1">
    <citation type="submission" date="2015-02" db="EMBL/GenBank/DDBJ databases">
        <title>A novel member of the family Ruminococcaceae isolated from human feces.</title>
        <authorList>
            <person name="Shkoporov A.N."/>
            <person name="Chaplin A.V."/>
            <person name="Motuzova O.V."/>
            <person name="Kafarskaia L.I."/>
            <person name="Khokhlova E.V."/>
            <person name="Efimov B.A."/>
        </authorList>
    </citation>
    <scope>NUCLEOTIDE SEQUENCE [LARGE SCALE GENOMIC DNA]</scope>
    <source>
        <strain evidence="4">585-1</strain>
    </source>
</reference>
<protein>
    <submittedName>
        <fullName evidence="6">ATP synthase subunit F</fullName>
    </submittedName>
    <submittedName>
        <fullName evidence="4">ATPase</fullName>
    </submittedName>
</protein>
<comment type="caution">
    <text evidence="4">The sequence shown here is derived from an EMBL/GenBank/DDBJ whole genome shotgun (WGS) entry which is preliminary data.</text>
</comment>
<dbReference type="InterPro" id="IPR036906">
    <property type="entry name" value="ATPase_V1_fsu_sf"/>
</dbReference>
<evidence type="ECO:0000313" key="5">
    <source>
        <dbReference type="EMBL" id="KUE77121.1"/>
    </source>
</evidence>